<dbReference type="InterPro" id="IPR027397">
    <property type="entry name" value="Catenin-bd_sf"/>
</dbReference>
<keyword evidence="7" id="KW-0130">Cell adhesion</keyword>
<dbReference type="PANTHER" id="PTHR24027:SF78">
    <property type="entry name" value="CADHERIN-LIKE PROTEIN 26"/>
    <property type="match status" value="1"/>
</dbReference>
<evidence type="ECO:0000256" key="6">
    <source>
        <dbReference type="ARBA" id="ARBA00022837"/>
    </source>
</evidence>
<dbReference type="Gene3D" id="2.60.40.60">
    <property type="entry name" value="Cadherins"/>
    <property type="match status" value="4"/>
</dbReference>
<feature type="domain" description="Cadherin" evidence="12">
    <location>
        <begin position="199"/>
        <end position="313"/>
    </location>
</feature>
<dbReference type="GO" id="GO:0000902">
    <property type="term" value="P:cell morphogenesis"/>
    <property type="evidence" value="ECO:0007669"/>
    <property type="project" value="TreeGrafter"/>
</dbReference>
<dbReference type="PRINTS" id="PR00205">
    <property type="entry name" value="CADHERIN"/>
</dbReference>
<evidence type="ECO:0000256" key="8">
    <source>
        <dbReference type="ARBA" id="ARBA00023136"/>
    </source>
</evidence>
<dbReference type="GO" id="GO:0005509">
    <property type="term" value="F:calcium ion binding"/>
    <property type="evidence" value="ECO:0007669"/>
    <property type="project" value="UniProtKB-UniRule"/>
</dbReference>
<keyword evidence="9" id="KW-0325">Glycoprotein</keyword>
<dbReference type="InterPro" id="IPR002126">
    <property type="entry name" value="Cadherin-like_dom"/>
</dbReference>
<dbReference type="OMA" id="ITICECP"/>
<proteinExistence type="predicted"/>
<organism evidence="13 14">
    <name type="scientific">Chiloscyllium punctatum</name>
    <name type="common">Brownbanded bambooshark</name>
    <name type="synonym">Hemiscyllium punctatum</name>
    <dbReference type="NCBI Taxonomy" id="137246"/>
    <lineage>
        <taxon>Eukaryota</taxon>
        <taxon>Metazoa</taxon>
        <taxon>Chordata</taxon>
        <taxon>Craniata</taxon>
        <taxon>Vertebrata</taxon>
        <taxon>Chondrichthyes</taxon>
        <taxon>Elasmobranchii</taxon>
        <taxon>Galeomorphii</taxon>
        <taxon>Galeoidea</taxon>
        <taxon>Orectolobiformes</taxon>
        <taxon>Hemiscylliidae</taxon>
        <taxon>Chiloscyllium</taxon>
    </lineage>
</organism>
<dbReference type="GO" id="GO:0005912">
    <property type="term" value="C:adherens junction"/>
    <property type="evidence" value="ECO:0007669"/>
    <property type="project" value="TreeGrafter"/>
</dbReference>
<dbReference type="SUPFAM" id="SSF49313">
    <property type="entry name" value="Cadherin-like"/>
    <property type="match status" value="5"/>
</dbReference>
<evidence type="ECO:0000256" key="2">
    <source>
        <dbReference type="ARBA" id="ARBA00022475"/>
    </source>
</evidence>
<dbReference type="GO" id="GO:0045296">
    <property type="term" value="F:cadherin binding"/>
    <property type="evidence" value="ECO:0007669"/>
    <property type="project" value="TreeGrafter"/>
</dbReference>
<dbReference type="GO" id="GO:0007043">
    <property type="term" value="P:cell-cell junction assembly"/>
    <property type="evidence" value="ECO:0007669"/>
    <property type="project" value="TreeGrafter"/>
</dbReference>
<dbReference type="Proteomes" id="UP000287033">
    <property type="component" value="Unassembled WGS sequence"/>
</dbReference>
<dbReference type="SMART" id="SM01055">
    <property type="entry name" value="Cadherin_pro"/>
    <property type="match status" value="1"/>
</dbReference>
<dbReference type="SMART" id="SM00112">
    <property type="entry name" value="CA"/>
    <property type="match status" value="1"/>
</dbReference>
<keyword evidence="8" id="KW-0472">Membrane</keyword>
<dbReference type="GO" id="GO:0044331">
    <property type="term" value="P:cell-cell adhesion mediated by cadherin"/>
    <property type="evidence" value="ECO:0007669"/>
    <property type="project" value="TreeGrafter"/>
</dbReference>
<dbReference type="CDD" id="cd11304">
    <property type="entry name" value="Cadherin_repeat"/>
    <property type="match status" value="1"/>
</dbReference>
<feature type="domain" description="Cadherin" evidence="12">
    <location>
        <begin position="130"/>
        <end position="203"/>
    </location>
</feature>
<dbReference type="InterPro" id="IPR015919">
    <property type="entry name" value="Cadherin-like_sf"/>
</dbReference>
<dbReference type="InterPro" id="IPR020894">
    <property type="entry name" value="Cadherin_CS"/>
</dbReference>
<reference evidence="13 14" key="1">
    <citation type="journal article" date="2018" name="Nat. Ecol. Evol.">
        <title>Shark genomes provide insights into elasmobranch evolution and the origin of vertebrates.</title>
        <authorList>
            <person name="Hara Y"/>
            <person name="Yamaguchi K"/>
            <person name="Onimaru K"/>
            <person name="Kadota M"/>
            <person name="Koyanagi M"/>
            <person name="Keeley SD"/>
            <person name="Tatsumi K"/>
            <person name="Tanaka K"/>
            <person name="Motone F"/>
            <person name="Kageyama Y"/>
            <person name="Nozu R"/>
            <person name="Adachi N"/>
            <person name="Nishimura O"/>
            <person name="Nakagawa R"/>
            <person name="Tanegashima C"/>
            <person name="Kiyatake I"/>
            <person name="Matsumoto R"/>
            <person name="Murakumo K"/>
            <person name="Nishida K"/>
            <person name="Terakita A"/>
            <person name="Kuratani S"/>
            <person name="Sato K"/>
            <person name="Hyodo S Kuraku.S."/>
        </authorList>
    </citation>
    <scope>NUCLEOTIDE SEQUENCE [LARGE SCALE GENOMIC DNA]</scope>
</reference>
<dbReference type="Pfam" id="PF00028">
    <property type="entry name" value="Cadherin"/>
    <property type="match status" value="3"/>
</dbReference>
<comment type="caution">
    <text evidence="13">The sequence shown here is derived from an EMBL/GenBank/DDBJ whole genome shotgun (WGS) entry which is preliminary data.</text>
</comment>
<dbReference type="PROSITE" id="PS00232">
    <property type="entry name" value="CADHERIN_1"/>
    <property type="match status" value="1"/>
</dbReference>
<dbReference type="GO" id="GO:0016477">
    <property type="term" value="P:cell migration"/>
    <property type="evidence" value="ECO:0007669"/>
    <property type="project" value="TreeGrafter"/>
</dbReference>
<keyword evidence="5" id="KW-0677">Repeat</keyword>
<sequence>MAALIILLLMLTDFGEASIDKPVVVVTVQGPNIKENQNISKVNLKHCCKDISHITTDDPDFGVKPNGNLFATRALHISEQRSFNIHLRDSLMLVCCTIRVHLSIQPNLQHELKERVRSKRAVILRRQKRRWRPLPFSITENDAGPFPKYVQTIKSEYEQNYTLLYKITGQGVDHPPLGFFRIEPETGKIFVLRTVDREEYPSFSYMVWANESVSDVMILRMPVDDEDMKDTNASRAVFTIINGDSDGNFKVITDPKTNEGLLYIVKPLDCEKTPKIPLEIAVENAVPLTGSSASKQTTSVIVNVVNIDEGPEFEPAVKQIWTKENVEIGHVLGSYVAKDPETRSSDGIRTGTGTVVINLDDVNDHLPLIRNNQLYICENGQRQFVNVSAEDSDIAPNSAPFTFLLPDEPPEIKRKWTITNQMGTYAYVKPVNKLPPGYYEVPVTVQDQQHQGKEQTLKITICECPNNVNCAGRLASGRAVLGGMGILVYEDEELRDQAIHGDLVHEYRYEGAPSVNGSVGCCSDVRENMGQNYLNDLRPKFGTLASMSLKR</sequence>
<dbReference type="EMBL" id="BEZZ01002520">
    <property type="protein sequence ID" value="GCC16536.1"/>
    <property type="molecule type" value="Genomic_DNA"/>
</dbReference>
<dbReference type="AlphaFoldDB" id="A0A401REM1"/>
<keyword evidence="4 11" id="KW-0732">Signal</keyword>
<evidence type="ECO:0000313" key="14">
    <source>
        <dbReference type="Proteomes" id="UP000287033"/>
    </source>
</evidence>
<dbReference type="InterPro" id="IPR014868">
    <property type="entry name" value="Cadherin_pro_dom"/>
</dbReference>
<evidence type="ECO:0000256" key="10">
    <source>
        <dbReference type="PROSITE-ProRule" id="PRU00043"/>
    </source>
</evidence>
<dbReference type="FunFam" id="2.60.40.60:FF:000031">
    <property type="entry name" value="Cadherin 3"/>
    <property type="match status" value="1"/>
</dbReference>
<dbReference type="GO" id="GO:0007156">
    <property type="term" value="P:homophilic cell adhesion via plasma membrane adhesion molecules"/>
    <property type="evidence" value="ECO:0007669"/>
    <property type="project" value="InterPro"/>
</dbReference>
<dbReference type="InterPro" id="IPR039808">
    <property type="entry name" value="Cadherin"/>
</dbReference>
<evidence type="ECO:0000256" key="7">
    <source>
        <dbReference type="ARBA" id="ARBA00022889"/>
    </source>
</evidence>
<dbReference type="GO" id="GO:0016339">
    <property type="term" value="P:calcium-dependent cell-cell adhesion via plasma membrane cell adhesion molecules"/>
    <property type="evidence" value="ECO:0007669"/>
    <property type="project" value="TreeGrafter"/>
</dbReference>
<name>A0A401REM1_CHIPU</name>
<dbReference type="OrthoDB" id="6079678at2759"/>
<keyword evidence="6 10" id="KW-0106">Calcium</keyword>
<dbReference type="FunFam" id="2.60.40.60:FF:000019">
    <property type="entry name" value="Cadherin 2"/>
    <property type="match status" value="1"/>
</dbReference>
<evidence type="ECO:0000256" key="5">
    <source>
        <dbReference type="ARBA" id="ARBA00022737"/>
    </source>
</evidence>
<evidence type="ECO:0000256" key="1">
    <source>
        <dbReference type="ARBA" id="ARBA00004236"/>
    </source>
</evidence>
<protein>
    <recommendedName>
        <fullName evidence="12">Cadherin domain-containing protein</fullName>
    </recommendedName>
</protein>
<dbReference type="GO" id="GO:0016342">
    <property type="term" value="C:catenin complex"/>
    <property type="evidence" value="ECO:0007669"/>
    <property type="project" value="TreeGrafter"/>
</dbReference>
<dbReference type="STRING" id="137246.A0A401REM1"/>
<feature type="signal peptide" evidence="11">
    <location>
        <begin position="1"/>
        <end position="17"/>
    </location>
</feature>
<feature type="domain" description="Cadherin" evidence="12">
    <location>
        <begin position="376"/>
        <end position="474"/>
    </location>
</feature>
<evidence type="ECO:0000313" key="13">
    <source>
        <dbReference type="EMBL" id="GCC16536.1"/>
    </source>
</evidence>
<keyword evidence="14" id="KW-1185">Reference proteome</keyword>
<evidence type="ECO:0000256" key="9">
    <source>
        <dbReference type="ARBA" id="ARBA00023180"/>
    </source>
</evidence>
<evidence type="ECO:0000259" key="12">
    <source>
        <dbReference type="PROSITE" id="PS50268"/>
    </source>
</evidence>
<evidence type="ECO:0000256" key="11">
    <source>
        <dbReference type="SAM" id="SignalP"/>
    </source>
</evidence>
<dbReference type="Gene3D" id="4.10.900.10">
    <property type="entry name" value="TCF3-CBD (Catenin binding domain)"/>
    <property type="match status" value="1"/>
</dbReference>
<evidence type="ECO:0000256" key="4">
    <source>
        <dbReference type="ARBA" id="ARBA00022729"/>
    </source>
</evidence>
<comment type="subcellular location">
    <subcellularLocation>
        <location evidence="1">Cell membrane</location>
    </subcellularLocation>
</comment>
<gene>
    <name evidence="13" type="ORF">chiPu_0020331</name>
</gene>
<dbReference type="PROSITE" id="PS50268">
    <property type="entry name" value="CADHERIN_2"/>
    <property type="match status" value="3"/>
</dbReference>
<evidence type="ECO:0000256" key="3">
    <source>
        <dbReference type="ARBA" id="ARBA00022723"/>
    </source>
</evidence>
<keyword evidence="3" id="KW-0479">Metal-binding</keyword>
<keyword evidence="2" id="KW-1003">Cell membrane</keyword>
<dbReference type="GO" id="GO:0008013">
    <property type="term" value="F:beta-catenin binding"/>
    <property type="evidence" value="ECO:0007669"/>
    <property type="project" value="TreeGrafter"/>
</dbReference>
<feature type="chain" id="PRO_5019123147" description="Cadherin domain-containing protein" evidence="11">
    <location>
        <begin position="18"/>
        <end position="551"/>
    </location>
</feature>
<dbReference type="PANTHER" id="PTHR24027">
    <property type="entry name" value="CADHERIN-23"/>
    <property type="match status" value="1"/>
</dbReference>
<dbReference type="GO" id="GO:0034332">
    <property type="term" value="P:adherens junction organization"/>
    <property type="evidence" value="ECO:0007669"/>
    <property type="project" value="TreeGrafter"/>
</dbReference>
<accession>A0A401REM1</accession>
<dbReference type="Pfam" id="PF08758">
    <property type="entry name" value="Cadherin_pro"/>
    <property type="match status" value="1"/>
</dbReference>